<proteinExistence type="predicted"/>
<dbReference type="KEGG" id="mrob:HH214_10195"/>
<name>A0A7L5DYN3_9SPHI</name>
<reference evidence="1 2" key="1">
    <citation type="submission" date="2020-04" db="EMBL/GenBank/DDBJ databases">
        <title>Genome sequencing of novel species.</title>
        <authorList>
            <person name="Heo J."/>
            <person name="Kim S.-J."/>
            <person name="Kim J.-S."/>
            <person name="Hong S.-B."/>
            <person name="Kwon S.-W."/>
        </authorList>
    </citation>
    <scope>NUCLEOTIDE SEQUENCE [LARGE SCALE GENOMIC DNA]</scope>
    <source>
        <strain evidence="1 2">F39-2</strain>
    </source>
</reference>
<accession>A0A7L5DYN3</accession>
<evidence type="ECO:0000313" key="2">
    <source>
        <dbReference type="Proteomes" id="UP000503278"/>
    </source>
</evidence>
<protein>
    <submittedName>
        <fullName evidence="1">Uncharacterized protein</fullName>
    </submittedName>
</protein>
<dbReference type="RefSeq" id="WP_169607374.1">
    <property type="nucleotide sequence ID" value="NZ_CP051682.1"/>
</dbReference>
<gene>
    <name evidence="1" type="ORF">HH214_10195</name>
</gene>
<organism evidence="1 2">
    <name type="scientific">Mucilaginibacter robiniae</name>
    <dbReference type="NCBI Taxonomy" id="2728022"/>
    <lineage>
        <taxon>Bacteria</taxon>
        <taxon>Pseudomonadati</taxon>
        <taxon>Bacteroidota</taxon>
        <taxon>Sphingobacteriia</taxon>
        <taxon>Sphingobacteriales</taxon>
        <taxon>Sphingobacteriaceae</taxon>
        <taxon>Mucilaginibacter</taxon>
    </lineage>
</organism>
<evidence type="ECO:0000313" key="1">
    <source>
        <dbReference type="EMBL" id="QJD96210.1"/>
    </source>
</evidence>
<sequence length="898" mass="104385">MPAIKPVTIARKSDVKAGDVHDFAALRQQAIDLLQQMAGSNWTDYNLHDPGVTIIEQLCFAITDLAYRTNFPIQDLLADAKGQIDYKKNSFYTPDEILFSRPVTANDFRKILIDRISEIDNVWLTPLYSRYAGDSVKGVYQATVQVSRDTVKKWKGDVSEEQRVKQLVRAVFVSERNLCEDLSQEVKILKPVSIKVKADIVITEQYQPELLLAHIYSGIENLLSAKVKYYTEAELLDLGYSYEEIHSGPRLHHGLIPDRELRPRKNEIDPIELTQLLSRIEGVVQVKEVALSADGTQYTSKPLKLEKDCFPFLDEGSGALLKLFTNKYQVHIKQAVFQNLLVKLHASQDRTFVSSFYNAHNERVIGRHQSTSQYYSIQHNFPHIYGIGREGLPIKERTAARIGQVKQLKAYLVLFEQLLSNYLYNLSHIEDYFCCSLPRRDDTSSYYQPPYDIPELGDILKSFYDGTGHKADQDWENFVNDKENGYQRSLGKIADNNTQYQRKKHKQFDHLLARFNTVLIDYPVKLYREVYNAEHLEDRFSDTLKWKRFYLNNIANIQRGETKGFNYLKEVNDSTVFDFEKKIKLLLCIKGFYYERKLSDAFNNGKLAFEPSQTMVEVTHPPAEEAIWIEDVPQIVMPRKEAQQLHQNQLNHSPELSENQIFFAARGMTLFSEAIVYKNYRIIPDFDQPDRGVLLLFKYPQDNKWDVISRYQNDANAMAALRKLVAHFRNISMDSEGLYVVDHVLLRPSLTSKAYTFRLLALDKVVHTHPDCNDFWGRETDIDTALKHYNHLTGLRVELLVKLKNMEIIAESFFDFQLTVLLPLWPARFQDDNFKSFVKELILLNVPANIKVNICWLSLQQMRKFENHFFEWKASYQQNNDKRYDLAEHLISLVQAEI</sequence>
<dbReference type="Proteomes" id="UP000503278">
    <property type="component" value="Chromosome"/>
</dbReference>
<dbReference type="AlphaFoldDB" id="A0A7L5DYN3"/>
<keyword evidence="2" id="KW-1185">Reference proteome</keyword>
<dbReference type="EMBL" id="CP051682">
    <property type="protein sequence ID" value="QJD96210.1"/>
    <property type="molecule type" value="Genomic_DNA"/>
</dbReference>